<dbReference type="Proteomes" id="UP000798662">
    <property type="component" value="Chromosome 1"/>
</dbReference>
<reference evidence="1" key="1">
    <citation type="submission" date="2019-11" db="EMBL/GenBank/DDBJ databases">
        <title>Nori genome reveals adaptations in red seaweeds to the harsh intertidal environment.</title>
        <authorList>
            <person name="Wang D."/>
            <person name="Mao Y."/>
        </authorList>
    </citation>
    <scope>NUCLEOTIDE SEQUENCE</scope>
    <source>
        <tissue evidence="1">Gametophyte</tissue>
    </source>
</reference>
<dbReference type="EMBL" id="CM020618">
    <property type="protein sequence ID" value="KAK1858732.1"/>
    <property type="molecule type" value="Genomic_DNA"/>
</dbReference>
<evidence type="ECO:0000313" key="1">
    <source>
        <dbReference type="EMBL" id="KAK1858732.1"/>
    </source>
</evidence>
<proteinExistence type="predicted"/>
<name>A0ACC3BMK0_PYRYE</name>
<keyword evidence="2" id="KW-1185">Reference proteome</keyword>
<comment type="caution">
    <text evidence="1">The sequence shown here is derived from an EMBL/GenBank/DDBJ whole genome shotgun (WGS) entry which is preliminary data.</text>
</comment>
<organism evidence="1 2">
    <name type="scientific">Pyropia yezoensis</name>
    <name type="common">Susabi-nori</name>
    <name type="synonym">Porphyra yezoensis</name>
    <dbReference type="NCBI Taxonomy" id="2788"/>
    <lineage>
        <taxon>Eukaryota</taxon>
        <taxon>Rhodophyta</taxon>
        <taxon>Bangiophyceae</taxon>
        <taxon>Bangiales</taxon>
        <taxon>Bangiaceae</taxon>
        <taxon>Pyropia</taxon>
    </lineage>
</organism>
<sequence>MAAPTPVQAAVIPPALRGTPILACAPTGTGKTAAFVLPLLQRLSADVRSLYALILTPTRELAYQLAQAVGVLGARLPVRVSTLVGGVDGAGQTAALDGGVHVRLKQTYVFLPSALKDVYLCHYLMSPTAPAGTLLVFTTRVATAVYLAALLPAVGVPRVASLHAGLSQADRLAALRALQAGTLRAVVATDVVARGLDLPAVAGVVNYDLPRRPSVYVHRVGRTARAGRRGVAVSFVGERDVALVHAIEAVVGAPLAAAPGFATPDVLAGMGEVVKARALRTRRG</sequence>
<gene>
    <name evidence="1" type="ORF">I4F81_001333</name>
</gene>
<evidence type="ECO:0000313" key="2">
    <source>
        <dbReference type="Proteomes" id="UP000798662"/>
    </source>
</evidence>
<accession>A0ACC3BMK0</accession>
<protein>
    <submittedName>
        <fullName evidence="1">Uncharacterized protein</fullName>
    </submittedName>
</protein>